<gene>
    <name evidence="2" type="primary">P0025D09.110</name>
</gene>
<feature type="region of interest" description="Disordered" evidence="1">
    <location>
        <begin position="161"/>
        <end position="261"/>
    </location>
</feature>
<accession>Q8LHV2</accession>
<evidence type="ECO:0000256" key="1">
    <source>
        <dbReference type="SAM" id="MobiDB-lite"/>
    </source>
</evidence>
<protein>
    <submittedName>
        <fullName evidence="2">Uncharacterized protein</fullName>
    </submittedName>
</protein>
<reference evidence="3" key="2">
    <citation type="journal article" date="2008" name="Nucleic Acids Res.">
        <title>The rice annotation project database (RAP-DB): 2008 update.</title>
        <authorList>
            <consortium name="The rice annotation project (RAP)"/>
        </authorList>
    </citation>
    <scope>GENOME REANNOTATION</scope>
    <source>
        <strain evidence="3">cv. Nipponbare</strain>
    </source>
</reference>
<name>Q8LHV2_ORYSJ</name>
<dbReference type="PROSITE" id="PS51257">
    <property type="entry name" value="PROKAR_LIPOPROTEIN"/>
    <property type="match status" value="1"/>
</dbReference>
<dbReference type="EMBL" id="AP004264">
    <property type="protein sequence ID" value="BAC10360.1"/>
    <property type="molecule type" value="Genomic_DNA"/>
</dbReference>
<organism evidence="2 3">
    <name type="scientific">Oryza sativa subsp. japonica</name>
    <name type="common">Rice</name>
    <dbReference type="NCBI Taxonomy" id="39947"/>
    <lineage>
        <taxon>Eukaryota</taxon>
        <taxon>Viridiplantae</taxon>
        <taxon>Streptophyta</taxon>
        <taxon>Embryophyta</taxon>
        <taxon>Tracheophyta</taxon>
        <taxon>Spermatophyta</taxon>
        <taxon>Magnoliopsida</taxon>
        <taxon>Liliopsida</taxon>
        <taxon>Poales</taxon>
        <taxon>Poaceae</taxon>
        <taxon>BOP clade</taxon>
        <taxon>Oryzoideae</taxon>
        <taxon>Oryzeae</taxon>
        <taxon>Oryzinae</taxon>
        <taxon>Oryza</taxon>
        <taxon>Oryza sativa</taxon>
    </lineage>
</organism>
<feature type="compositionally biased region" description="Basic and acidic residues" evidence="1">
    <location>
        <begin position="203"/>
        <end position="214"/>
    </location>
</feature>
<sequence>MKALVGEDDSATVHLPAWSSSGCLAFLPASCCCSLWCTMHASRIRGSDDATVASDGEMFYLGWRGLDRRRWCRVAGGGAGDGDGLAPDGEVVVLVRVVVEDRQLRERSPRCQRLEREEESTEGNKYGPFEGGGVISPAWSRVKEGPCTPSCAVQARDKCAEATDSFPAGRRPSFRRPPPTAEAANSSPACHRAPPAAHHARRRSGEDGKERGKEEEDMLLINEKGAKTTVQLPPSSRGETKDASRVTLPNGQPTSPPLKHL</sequence>
<evidence type="ECO:0000313" key="2">
    <source>
        <dbReference type="EMBL" id="BAC10360.1"/>
    </source>
</evidence>
<dbReference type="Proteomes" id="UP000000763">
    <property type="component" value="Chromosome 7"/>
</dbReference>
<evidence type="ECO:0000313" key="3">
    <source>
        <dbReference type="Proteomes" id="UP000000763"/>
    </source>
</evidence>
<feature type="region of interest" description="Disordered" evidence="1">
    <location>
        <begin position="108"/>
        <end position="131"/>
    </location>
</feature>
<dbReference type="AlphaFoldDB" id="Q8LHV2"/>
<proteinExistence type="predicted"/>
<feature type="compositionally biased region" description="Low complexity" evidence="1">
    <location>
        <begin position="186"/>
        <end position="197"/>
    </location>
</feature>
<reference evidence="3" key="1">
    <citation type="journal article" date="2005" name="Nature">
        <title>The map-based sequence of the rice genome.</title>
        <authorList>
            <consortium name="International rice genome sequencing project (IRGSP)"/>
            <person name="Matsumoto T."/>
            <person name="Wu J."/>
            <person name="Kanamori H."/>
            <person name="Katayose Y."/>
            <person name="Fujisawa M."/>
            <person name="Namiki N."/>
            <person name="Mizuno H."/>
            <person name="Yamamoto K."/>
            <person name="Antonio B.A."/>
            <person name="Baba T."/>
            <person name="Sakata K."/>
            <person name="Nagamura Y."/>
            <person name="Aoki H."/>
            <person name="Arikawa K."/>
            <person name="Arita K."/>
            <person name="Bito T."/>
            <person name="Chiden Y."/>
            <person name="Fujitsuka N."/>
            <person name="Fukunaka R."/>
            <person name="Hamada M."/>
            <person name="Harada C."/>
            <person name="Hayashi A."/>
            <person name="Hijishita S."/>
            <person name="Honda M."/>
            <person name="Hosokawa S."/>
            <person name="Ichikawa Y."/>
            <person name="Idonuma A."/>
            <person name="Iijima M."/>
            <person name="Ikeda M."/>
            <person name="Ikeno M."/>
            <person name="Ito K."/>
            <person name="Ito S."/>
            <person name="Ito T."/>
            <person name="Ito Y."/>
            <person name="Ito Y."/>
            <person name="Iwabuchi A."/>
            <person name="Kamiya K."/>
            <person name="Karasawa W."/>
            <person name="Kurita K."/>
            <person name="Katagiri S."/>
            <person name="Kikuta A."/>
            <person name="Kobayashi H."/>
            <person name="Kobayashi N."/>
            <person name="Machita K."/>
            <person name="Maehara T."/>
            <person name="Masukawa M."/>
            <person name="Mizubayashi T."/>
            <person name="Mukai Y."/>
            <person name="Nagasaki H."/>
            <person name="Nagata Y."/>
            <person name="Naito S."/>
            <person name="Nakashima M."/>
            <person name="Nakama Y."/>
            <person name="Nakamichi Y."/>
            <person name="Nakamura M."/>
            <person name="Meguro A."/>
            <person name="Negishi M."/>
            <person name="Ohta I."/>
            <person name="Ohta T."/>
            <person name="Okamoto M."/>
            <person name="Ono N."/>
            <person name="Saji S."/>
            <person name="Sakaguchi M."/>
            <person name="Sakai K."/>
            <person name="Shibata M."/>
            <person name="Shimokawa T."/>
            <person name="Song J."/>
            <person name="Takazaki Y."/>
            <person name="Terasawa K."/>
            <person name="Tsugane M."/>
            <person name="Tsuji K."/>
            <person name="Ueda S."/>
            <person name="Waki K."/>
            <person name="Yamagata H."/>
            <person name="Yamamoto M."/>
            <person name="Yamamoto S."/>
            <person name="Yamane H."/>
            <person name="Yoshiki S."/>
            <person name="Yoshihara R."/>
            <person name="Yukawa K."/>
            <person name="Zhong H."/>
            <person name="Yano M."/>
            <person name="Yuan Q."/>
            <person name="Ouyang S."/>
            <person name="Liu J."/>
            <person name="Jones K.M."/>
            <person name="Gansberger K."/>
            <person name="Moffat K."/>
            <person name="Hill J."/>
            <person name="Bera J."/>
            <person name="Fadrosh D."/>
            <person name="Jin S."/>
            <person name="Johri S."/>
            <person name="Kim M."/>
            <person name="Overton L."/>
            <person name="Reardon M."/>
            <person name="Tsitrin T."/>
            <person name="Vuong H."/>
            <person name="Weaver B."/>
            <person name="Ciecko A."/>
            <person name="Tallon L."/>
            <person name="Jackson J."/>
            <person name="Pai G."/>
            <person name="Aken S.V."/>
            <person name="Utterback T."/>
            <person name="Reidmuller S."/>
            <person name="Feldblyum T."/>
            <person name="Hsiao J."/>
            <person name="Zismann V."/>
            <person name="Iobst S."/>
            <person name="de Vazeille A.R."/>
            <person name="Buell C.R."/>
            <person name="Ying K."/>
            <person name="Li Y."/>
            <person name="Lu T."/>
            <person name="Huang Y."/>
            <person name="Zhao Q."/>
            <person name="Feng Q."/>
            <person name="Zhang L."/>
            <person name="Zhu J."/>
            <person name="Weng Q."/>
            <person name="Mu J."/>
            <person name="Lu Y."/>
            <person name="Fan D."/>
            <person name="Liu Y."/>
            <person name="Guan J."/>
            <person name="Zhang Y."/>
            <person name="Yu S."/>
            <person name="Liu X."/>
            <person name="Zhang Y."/>
            <person name="Hong G."/>
            <person name="Han B."/>
            <person name="Choisne N."/>
            <person name="Demange N."/>
            <person name="Orjeda G."/>
            <person name="Samain S."/>
            <person name="Cattolico L."/>
            <person name="Pelletier E."/>
            <person name="Couloux A."/>
            <person name="Segurens B."/>
            <person name="Wincker P."/>
            <person name="D'Hont A."/>
            <person name="Scarpelli C."/>
            <person name="Weissenbach J."/>
            <person name="Salanoubat M."/>
            <person name="Quetier F."/>
            <person name="Yu Y."/>
            <person name="Kim H.R."/>
            <person name="Rambo T."/>
            <person name="Currie J."/>
            <person name="Collura K."/>
            <person name="Luo M."/>
            <person name="Yang T."/>
            <person name="Ammiraju J.S.S."/>
            <person name="Engler F."/>
            <person name="Soderlund C."/>
            <person name="Wing R.A."/>
            <person name="Palmer L.E."/>
            <person name="de la Bastide M."/>
            <person name="Spiegel L."/>
            <person name="Nascimento L."/>
            <person name="Zutavern T."/>
            <person name="O'Shaughnessy A."/>
            <person name="Dike S."/>
            <person name="Dedhia N."/>
            <person name="Preston R."/>
            <person name="Balija V."/>
            <person name="McCombie W.R."/>
            <person name="Chow T."/>
            <person name="Chen H."/>
            <person name="Chung M."/>
            <person name="Chen C."/>
            <person name="Shaw J."/>
            <person name="Wu H."/>
            <person name="Hsiao K."/>
            <person name="Chao Y."/>
            <person name="Chu M."/>
            <person name="Cheng C."/>
            <person name="Hour A."/>
            <person name="Lee P."/>
            <person name="Lin S."/>
            <person name="Lin Y."/>
            <person name="Liou J."/>
            <person name="Liu S."/>
            <person name="Hsing Y."/>
            <person name="Raghuvanshi S."/>
            <person name="Mohanty A."/>
            <person name="Bharti A.K."/>
            <person name="Gaur A."/>
            <person name="Gupta V."/>
            <person name="Kumar D."/>
            <person name="Ravi V."/>
            <person name="Vij S."/>
            <person name="Kapur A."/>
            <person name="Khurana P."/>
            <person name="Khurana P."/>
            <person name="Khurana J.P."/>
            <person name="Tyagi A.K."/>
            <person name="Gaikwad K."/>
            <person name="Singh A."/>
            <person name="Dalal V."/>
            <person name="Srivastava S."/>
            <person name="Dixit A."/>
            <person name="Pal A.K."/>
            <person name="Ghazi I.A."/>
            <person name="Yadav M."/>
            <person name="Pandit A."/>
            <person name="Bhargava A."/>
            <person name="Sureshbabu K."/>
            <person name="Batra K."/>
            <person name="Sharma T.R."/>
            <person name="Mohapatra T."/>
            <person name="Singh N.K."/>
            <person name="Messing J."/>
            <person name="Nelson A.B."/>
            <person name="Fuks G."/>
            <person name="Kavchok S."/>
            <person name="Keizer G."/>
            <person name="Linton E."/>
            <person name="Llaca V."/>
            <person name="Song R."/>
            <person name="Tanyolac B."/>
            <person name="Young S."/>
            <person name="Ho-Il K."/>
            <person name="Hahn J.H."/>
            <person name="Sangsakoo G."/>
            <person name="Vanavichit A."/>
            <person name="de Mattos Luiz.A.T."/>
            <person name="Zimmer P.D."/>
            <person name="Malone G."/>
            <person name="Dellagostin O."/>
            <person name="de Oliveira A.C."/>
            <person name="Bevan M."/>
            <person name="Bancroft I."/>
            <person name="Minx P."/>
            <person name="Cordum H."/>
            <person name="Wilson R."/>
            <person name="Cheng Z."/>
            <person name="Jin W."/>
            <person name="Jiang J."/>
            <person name="Leong S.A."/>
            <person name="Iwama H."/>
            <person name="Gojobori T."/>
            <person name="Itoh T."/>
            <person name="Niimura Y."/>
            <person name="Fujii Y."/>
            <person name="Habara T."/>
            <person name="Sakai H."/>
            <person name="Sato Y."/>
            <person name="Wilson G."/>
            <person name="Kumar K."/>
            <person name="McCouch S."/>
            <person name="Juretic N."/>
            <person name="Hoen D."/>
            <person name="Wright S."/>
            <person name="Bruskiewich R."/>
            <person name="Bureau T."/>
            <person name="Miyao A."/>
            <person name="Hirochika H."/>
            <person name="Nishikawa T."/>
            <person name="Kadowaki K."/>
            <person name="Sugiura M."/>
            <person name="Burr B."/>
            <person name="Sasaki T."/>
        </authorList>
    </citation>
    <scope>NUCLEOTIDE SEQUENCE [LARGE SCALE GENOMIC DNA]</scope>
    <source>
        <strain evidence="3">cv. Nipponbare</strain>
    </source>
</reference>